<comment type="similarity">
    <text evidence="4 13">Belongs to the MoeA family.</text>
</comment>
<dbReference type="GO" id="GO:0006777">
    <property type="term" value="P:Mo-molybdopterin cofactor biosynthetic process"/>
    <property type="evidence" value="ECO:0007669"/>
    <property type="project" value="UniProtKB-UniRule"/>
</dbReference>
<keyword evidence="7 13" id="KW-0500">Molybdenum</keyword>
<dbReference type="GO" id="GO:0005829">
    <property type="term" value="C:cytosol"/>
    <property type="evidence" value="ECO:0007669"/>
    <property type="project" value="TreeGrafter"/>
</dbReference>
<dbReference type="SUPFAM" id="SSF63882">
    <property type="entry name" value="MoeA N-terminal region -like"/>
    <property type="match status" value="1"/>
</dbReference>
<dbReference type="Gene3D" id="2.170.190.11">
    <property type="entry name" value="Molybdopterin biosynthesis moea protein, domain 3"/>
    <property type="match status" value="1"/>
</dbReference>
<keyword evidence="8 13" id="KW-0808">Transferase</keyword>
<feature type="domain" description="MoaB/Mog" evidence="14">
    <location>
        <begin position="200"/>
        <end position="341"/>
    </location>
</feature>
<dbReference type="CDD" id="cd00887">
    <property type="entry name" value="MoeA"/>
    <property type="match status" value="1"/>
</dbReference>
<dbReference type="GO" id="GO:0061599">
    <property type="term" value="F:molybdopterin molybdotransferase activity"/>
    <property type="evidence" value="ECO:0007669"/>
    <property type="project" value="UniProtKB-UniRule"/>
</dbReference>
<evidence type="ECO:0000256" key="3">
    <source>
        <dbReference type="ARBA" id="ARBA00005046"/>
    </source>
</evidence>
<sequence>MSASDSPLSGLTGSLPSYNPDSLSVKLAHDLIASFVSRVSGTEKVGLRHALGRVLARDVVSPVSVPAFDNAAMDGFAFSSQGADLSKPLVLKIAGYAYAGHPYAGHVQPGECIRIMTGAVVPGNCDTVVQQENVETVDETHVTVPALAVAAGDNIRMAGENLDEGAVALSEGTVLRPAHLGLLASIGMPEVSVRRKVRVALFSTGDELRPVGAALENGAIYDSNRAILTGLMERLGCDVLDMGIVGDDPAELEKALKTACASADAVVTSGGVSVGVADYTKEVMANMGDIAFWSIRMRPGRPMAFGRIRSGGDSAVLFGLPGNPVAVMVSFYFFVRDALLHMMGALPSPLLPVRAQAATNFSKREGRTEFQRGVISQNADGTLTVRTTGEQGSGILRSMAEANCIVVLPEESGKVKTGEWVEVVPFEGLV</sequence>
<dbReference type="InterPro" id="IPR005111">
    <property type="entry name" value="MoeA_C_domain_IV"/>
</dbReference>
<protein>
    <recommendedName>
        <fullName evidence="6 13">Molybdopterin molybdenumtransferase</fullName>
        <ecNumber evidence="5 13">2.10.1.1</ecNumber>
    </recommendedName>
</protein>
<evidence type="ECO:0000259" key="14">
    <source>
        <dbReference type="SMART" id="SM00852"/>
    </source>
</evidence>
<dbReference type="Pfam" id="PF03454">
    <property type="entry name" value="MoeA_C"/>
    <property type="match status" value="1"/>
</dbReference>
<dbReference type="InterPro" id="IPR036688">
    <property type="entry name" value="MoeA_C_domain_IV_sf"/>
</dbReference>
<evidence type="ECO:0000256" key="8">
    <source>
        <dbReference type="ARBA" id="ARBA00022679"/>
    </source>
</evidence>
<evidence type="ECO:0000256" key="1">
    <source>
        <dbReference type="ARBA" id="ARBA00001946"/>
    </source>
</evidence>
<dbReference type="UniPathway" id="UPA00344"/>
<dbReference type="InterPro" id="IPR001453">
    <property type="entry name" value="MoaB/Mog_dom"/>
</dbReference>
<reference evidence="15" key="1">
    <citation type="submission" date="2011-10" db="EMBL/GenBank/DDBJ databases">
        <title>The Genome Sequence of Oxalobacter formigenes HOxBLS.</title>
        <authorList>
            <consortium name="The Broad Institute Genome Sequencing Platform"/>
            <person name="Earl A."/>
            <person name="Ward D."/>
            <person name="Feldgarden M."/>
            <person name="Gevers D."/>
            <person name="Allison M.J."/>
            <person name="Humphrey S."/>
            <person name="Young S.K."/>
            <person name="Zeng Q."/>
            <person name="Gargeya S."/>
            <person name="Fitzgerald M."/>
            <person name="Haas B."/>
            <person name="Abouelleil A."/>
            <person name="Alvarado L."/>
            <person name="Arachchi H.M."/>
            <person name="Berlin A."/>
            <person name="Brown A."/>
            <person name="Chapman S.B."/>
            <person name="Chen Z."/>
            <person name="Dunbar C."/>
            <person name="Freedman E."/>
            <person name="Gearin G."/>
            <person name="Goldberg J."/>
            <person name="Griggs A."/>
            <person name="Gujja S."/>
            <person name="Heiman D."/>
            <person name="Howarth C."/>
            <person name="Larson L."/>
            <person name="Lui A."/>
            <person name="MacDonald P.J.P."/>
            <person name="Montmayeur A."/>
            <person name="Murphy C."/>
            <person name="Neiman D."/>
            <person name="Pearson M."/>
            <person name="Priest M."/>
            <person name="Roberts A."/>
            <person name="Saif S."/>
            <person name="Shea T."/>
            <person name="Shenoy N."/>
            <person name="Sisk P."/>
            <person name="Stolte C."/>
            <person name="Sykes S."/>
            <person name="Wortman J."/>
            <person name="Nusbaum C."/>
            <person name="Birren B."/>
        </authorList>
    </citation>
    <scope>NUCLEOTIDE SEQUENCE [LARGE SCALE GENOMIC DNA]</scope>
    <source>
        <strain evidence="15">HOxBLS</strain>
    </source>
</reference>
<keyword evidence="11 13" id="KW-0501">Molybdenum cofactor biosynthesis</keyword>
<dbReference type="FunFam" id="2.40.340.10:FF:000003">
    <property type="entry name" value="Molybdopterin molybdenumtransferase"/>
    <property type="match status" value="1"/>
</dbReference>
<comment type="cofactor">
    <cofactor evidence="1 13">
        <name>Mg(2+)</name>
        <dbReference type="ChEBI" id="CHEBI:18420"/>
    </cofactor>
</comment>
<proteinExistence type="inferred from homology"/>
<evidence type="ECO:0000256" key="6">
    <source>
        <dbReference type="ARBA" id="ARBA00021108"/>
    </source>
</evidence>
<comment type="pathway">
    <text evidence="3 13">Cofactor biosynthesis; molybdopterin biosynthesis.</text>
</comment>
<evidence type="ECO:0000256" key="7">
    <source>
        <dbReference type="ARBA" id="ARBA00022505"/>
    </source>
</evidence>
<dbReference type="SUPFAM" id="SSF53218">
    <property type="entry name" value="Molybdenum cofactor biosynthesis proteins"/>
    <property type="match status" value="1"/>
</dbReference>
<accession>C3X2M8</accession>
<evidence type="ECO:0000256" key="12">
    <source>
        <dbReference type="ARBA" id="ARBA00047317"/>
    </source>
</evidence>
<dbReference type="InterPro" id="IPR036135">
    <property type="entry name" value="MoeA_linker/N_sf"/>
</dbReference>
<evidence type="ECO:0000256" key="4">
    <source>
        <dbReference type="ARBA" id="ARBA00010763"/>
    </source>
</evidence>
<dbReference type="RefSeq" id="WP_020995185.1">
    <property type="nucleotide sequence ID" value="NZ_CABMNL010000001.1"/>
</dbReference>
<evidence type="ECO:0000313" key="15">
    <source>
        <dbReference type="EMBL" id="EEO27464.2"/>
    </source>
</evidence>
<dbReference type="PANTHER" id="PTHR10192">
    <property type="entry name" value="MOLYBDOPTERIN BIOSYNTHESIS PROTEIN"/>
    <property type="match status" value="1"/>
</dbReference>
<evidence type="ECO:0000256" key="5">
    <source>
        <dbReference type="ARBA" id="ARBA00013269"/>
    </source>
</evidence>
<dbReference type="SMART" id="SM00852">
    <property type="entry name" value="MoCF_biosynth"/>
    <property type="match status" value="1"/>
</dbReference>
<keyword evidence="9 13" id="KW-0479">Metal-binding</keyword>
<dbReference type="PANTHER" id="PTHR10192:SF5">
    <property type="entry name" value="GEPHYRIN"/>
    <property type="match status" value="1"/>
</dbReference>
<keyword evidence="16" id="KW-1185">Reference proteome</keyword>
<evidence type="ECO:0000256" key="2">
    <source>
        <dbReference type="ARBA" id="ARBA00002901"/>
    </source>
</evidence>
<evidence type="ECO:0000256" key="11">
    <source>
        <dbReference type="ARBA" id="ARBA00023150"/>
    </source>
</evidence>
<dbReference type="FunFam" id="3.40.980.10:FF:000004">
    <property type="entry name" value="Molybdopterin molybdenumtransferase"/>
    <property type="match status" value="1"/>
</dbReference>
<dbReference type="Pfam" id="PF00994">
    <property type="entry name" value="MoCF_biosynth"/>
    <property type="match status" value="1"/>
</dbReference>
<organism evidence="15 16">
    <name type="scientific">Oxalobacter paraformigenes</name>
    <dbReference type="NCBI Taxonomy" id="556268"/>
    <lineage>
        <taxon>Bacteria</taxon>
        <taxon>Pseudomonadati</taxon>
        <taxon>Pseudomonadota</taxon>
        <taxon>Betaproteobacteria</taxon>
        <taxon>Burkholderiales</taxon>
        <taxon>Oxalobacteraceae</taxon>
        <taxon>Oxalobacter</taxon>
    </lineage>
</organism>
<dbReference type="Gene3D" id="3.40.980.10">
    <property type="entry name" value="MoaB/Mog-like domain"/>
    <property type="match status" value="1"/>
</dbReference>
<comment type="function">
    <text evidence="2 13">Catalyzes the insertion of molybdate into adenylated molybdopterin with the concomitant release of AMP.</text>
</comment>
<evidence type="ECO:0000256" key="13">
    <source>
        <dbReference type="RuleBase" id="RU365090"/>
    </source>
</evidence>
<dbReference type="InterPro" id="IPR036425">
    <property type="entry name" value="MoaB/Mog-like_dom_sf"/>
</dbReference>
<dbReference type="EC" id="2.10.1.1" evidence="5 13"/>
<comment type="catalytic activity">
    <reaction evidence="12">
        <text>adenylyl-molybdopterin + molybdate = Mo-molybdopterin + AMP + H(+)</text>
        <dbReference type="Rhea" id="RHEA:35047"/>
        <dbReference type="ChEBI" id="CHEBI:15378"/>
        <dbReference type="ChEBI" id="CHEBI:36264"/>
        <dbReference type="ChEBI" id="CHEBI:62727"/>
        <dbReference type="ChEBI" id="CHEBI:71302"/>
        <dbReference type="ChEBI" id="CHEBI:456215"/>
        <dbReference type="EC" id="2.10.1.1"/>
    </reaction>
</comment>
<name>C3X2M8_9BURK</name>
<dbReference type="Proteomes" id="UP000003973">
    <property type="component" value="Unassembled WGS sequence"/>
</dbReference>
<dbReference type="SUPFAM" id="SSF63867">
    <property type="entry name" value="MoeA C-terminal domain-like"/>
    <property type="match status" value="1"/>
</dbReference>
<dbReference type="eggNOG" id="COG0303">
    <property type="taxonomic scope" value="Bacteria"/>
</dbReference>
<dbReference type="AlphaFoldDB" id="C3X2M8"/>
<gene>
    <name evidence="15" type="ORF">OFAG_00617</name>
</gene>
<dbReference type="HOGENOM" id="CLU_010186_7_0_4"/>
<dbReference type="NCBIfam" id="TIGR00177">
    <property type="entry name" value="molyb_syn"/>
    <property type="match status" value="1"/>
</dbReference>
<dbReference type="EMBL" id="ACDP02000023">
    <property type="protein sequence ID" value="EEO27464.2"/>
    <property type="molecule type" value="Genomic_DNA"/>
</dbReference>
<evidence type="ECO:0000313" key="16">
    <source>
        <dbReference type="Proteomes" id="UP000003973"/>
    </source>
</evidence>
<dbReference type="InterPro" id="IPR005110">
    <property type="entry name" value="MoeA_linker/N"/>
</dbReference>
<dbReference type="NCBIfam" id="NF045515">
    <property type="entry name" value="Glp_gephyrin"/>
    <property type="match status" value="1"/>
</dbReference>
<dbReference type="Gene3D" id="2.40.340.10">
    <property type="entry name" value="MoeA, C-terminal, domain IV"/>
    <property type="match status" value="1"/>
</dbReference>
<dbReference type="GO" id="GO:0046872">
    <property type="term" value="F:metal ion binding"/>
    <property type="evidence" value="ECO:0007669"/>
    <property type="project" value="UniProtKB-UniRule"/>
</dbReference>
<dbReference type="InterPro" id="IPR038987">
    <property type="entry name" value="MoeA-like"/>
</dbReference>
<evidence type="ECO:0000256" key="10">
    <source>
        <dbReference type="ARBA" id="ARBA00022842"/>
    </source>
</evidence>
<comment type="caution">
    <text evidence="15">The sequence shown here is derived from an EMBL/GenBank/DDBJ whole genome shotgun (WGS) entry which is preliminary data.</text>
</comment>
<dbReference type="Gene3D" id="3.90.105.10">
    <property type="entry name" value="Molybdopterin biosynthesis moea protein, domain 2"/>
    <property type="match status" value="1"/>
</dbReference>
<dbReference type="Pfam" id="PF03453">
    <property type="entry name" value="MoeA_N"/>
    <property type="match status" value="1"/>
</dbReference>
<keyword evidence="10 13" id="KW-0460">Magnesium</keyword>
<evidence type="ECO:0000256" key="9">
    <source>
        <dbReference type="ARBA" id="ARBA00022723"/>
    </source>
</evidence>